<feature type="domain" description="Squalene cyclase C-terminal" evidence="1">
    <location>
        <begin position="65"/>
        <end position="169"/>
    </location>
</feature>
<evidence type="ECO:0000313" key="3">
    <source>
        <dbReference type="Proteomes" id="UP000053462"/>
    </source>
</evidence>
<dbReference type="STRING" id="227598.APY94_04605"/>
<dbReference type="AlphaFoldDB" id="A0A117ITM0"/>
<keyword evidence="3" id="KW-1185">Reference proteome</keyword>
<accession>A0A117ITM0</accession>
<reference evidence="2 3" key="1">
    <citation type="submission" date="2015-10" db="EMBL/GenBank/DDBJ databases">
        <title>Draft genome sequence of Thermococcus celericrescens strain DSM 17994.</title>
        <authorList>
            <person name="Hong S.-J."/>
            <person name="Park C.-E."/>
            <person name="Shin J.-H."/>
        </authorList>
    </citation>
    <scope>NUCLEOTIDE SEQUENCE [LARGE SCALE GENOMIC DNA]</scope>
    <source>
        <strain evidence="2 3">DSM 17994</strain>
    </source>
</reference>
<sequence>MISLVLLIFVTSALFPPVLADGRLQTRWVQHSPEKYQPRTLYSYPWDSTEGLSGWNTFRENESFYLTCLKVIAPARSGYPRNSSEFQKLVEWVKSQQREDGSFPAVITDDYPESDSEWFYWELSKAAGTGLGILALLEAGESQDSKEVEKAAQFLLKNESKDHWTSTVYLYWEKTGLHKVNESPSIVATAYAVAALSRLGYRFSKE</sequence>
<dbReference type="Pfam" id="PF13243">
    <property type="entry name" value="SQHop_cyclase_C"/>
    <property type="match status" value="1"/>
</dbReference>
<dbReference type="EMBL" id="LLYW01000015">
    <property type="protein sequence ID" value="KUH33807.1"/>
    <property type="molecule type" value="Genomic_DNA"/>
</dbReference>
<dbReference type="InterPro" id="IPR008930">
    <property type="entry name" value="Terpenoid_cyclase/PrenylTrfase"/>
</dbReference>
<organism evidence="2 3">
    <name type="scientific">Thermococcus celericrescens</name>
    <dbReference type="NCBI Taxonomy" id="227598"/>
    <lineage>
        <taxon>Archaea</taxon>
        <taxon>Methanobacteriati</taxon>
        <taxon>Methanobacteriota</taxon>
        <taxon>Thermococci</taxon>
        <taxon>Thermococcales</taxon>
        <taxon>Thermococcaceae</taxon>
        <taxon>Thermococcus</taxon>
    </lineage>
</organism>
<evidence type="ECO:0000313" key="2">
    <source>
        <dbReference type="EMBL" id="KUH33807.1"/>
    </source>
</evidence>
<name>A0A117ITM0_9EURY</name>
<gene>
    <name evidence="2" type="ORF">APY94_04605</name>
</gene>
<dbReference type="InterPro" id="IPR032696">
    <property type="entry name" value="SQ_cyclase_C"/>
</dbReference>
<dbReference type="CDD" id="cd00688">
    <property type="entry name" value="ISOPREN_C2_like"/>
    <property type="match status" value="1"/>
</dbReference>
<proteinExistence type="predicted"/>
<evidence type="ECO:0000259" key="1">
    <source>
        <dbReference type="Pfam" id="PF13243"/>
    </source>
</evidence>
<dbReference type="SUPFAM" id="SSF48239">
    <property type="entry name" value="Terpenoid cyclases/Protein prenyltransferases"/>
    <property type="match status" value="1"/>
</dbReference>
<comment type="caution">
    <text evidence="2">The sequence shown here is derived from an EMBL/GenBank/DDBJ whole genome shotgun (WGS) entry which is preliminary data.</text>
</comment>
<protein>
    <recommendedName>
        <fullName evidence="1">Squalene cyclase C-terminal domain-containing protein</fullName>
    </recommendedName>
</protein>
<dbReference type="Proteomes" id="UP000053462">
    <property type="component" value="Unassembled WGS sequence"/>
</dbReference>
<dbReference type="Gene3D" id="1.50.10.20">
    <property type="match status" value="1"/>
</dbReference>